<reference evidence="8 10" key="1">
    <citation type="submission" date="2015-04" db="EMBL/GenBank/DDBJ databases">
        <title>The draft genome sequence of Roseovarius indicus B108T.</title>
        <authorList>
            <person name="Li G."/>
            <person name="Lai Q."/>
            <person name="Shao Z."/>
            <person name="Yan P."/>
        </authorList>
    </citation>
    <scope>NUCLEOTIDE SEQUENCE [LARGE SCALE GENOMIC DNA]</scope>
    <source>
        <strain evidence="8 10">B108</strain>
    </source>
</reference>
<evidence type="ECO:0000313" key="11">
    <source>
        <dbReference type="Proteomes" id="UP000325785"/>
    </source>
</evidence>
<gene>
    <name evidence="9" type="primary">ilvD_1</name>
    <name evidence="9" type="ORF">RIdsm_02763</name>
    <name evidence="8" type="ORF">XM52_08675</name>
</gene>
<evidence type="ECO:0000256" key="4">
    <source>
        <dbReference type="ARBA" id="ARBA00023014"/>
    </source>
</evidence>
<dbReference type="Pfam" id="PF00920">
    <property type="entry name" value="ILVD_EDD_N"/>
    <property type="match status" value="1"/>
</dbReference>
<keyword evidence="4" id="KW-0411">Iron-sulfur</keyword>
<dbReference type="PANTHER" id="PTHR43661">
    <property type="entry name" value="D-XYLONATE DEHYDRATASE"/>
    <property type="match status" value="1"/>
</dbReference>
<dbReference type="GO" id="GO:0051536">
    <property type="term" value="F:iron-sulfur cluster binding"/>
    <property type="evidence" value="ECO:0007669"/>
    <property type="project" value="UniProtKB-KW"/>
</dbReference>
<dbReference type="SUPFAM" id="SSF52016">
    <property type="entry name" value="LeuD/IlvD-like"/>
    <property type="match status" value="1"/>
</dbReference>
<dbReference type="EMBL" id="CP031598">
    <property type="protein sequence ID" value="QEW26955.1"/>
    <property type="molecule type" value="Genomic_DNA"/>
</dbReference>
<dbReference type="GO" id="GO:0004160">
    <property type="term" value="F:dihydroxy-acid dehydratase activity"/>
    <property type="evidence" value="ECO:0007669"/>
    <property type="project" value="UniProtKB-EC"/>
</dbReference>
<dbReference type="EC" id="4.2.1.9" evidence="9"/>
<dbReference type="EMBL" id="LAXI01000004">
    <property type="protein sequence ID" value="KRS18214.1"/>
    <property type="molecule type" value="Genomic_DNA"/>
</dbReference>
<dbReference type="InterPro" id="IPR020558">
    <property type="entry name" value="DiOHA_6PGluconate_deHydtase_CS"/>
</dbReference>
<keyword evidence="10" id="KW-1185">Reference proteome</keyword>
<keyword evidence="3" id="KW-0408">Iron</keyword>
<keyword evidence="5 9" id="KW-0456">Lyase</keyword>
<dbReference type="InterPro" id="IPR056740">
    <property type="entry name" value="ILV_EDD_C"/>
</dbReference>
<dbReference type="InterPro" id="IPR042096">
    <property type="entry name" value="Dihydro-acid_dehy_C"/>
</dbReference>
<dbReference type="GO" id="GO:0005829">
    <property type="term" value="C:cytosol"/>
    <property type="evidence" value="ECO:0007669"/>
    <property type="project" value="TreeGrafter"/>
</dbReference>
<dbReference type="Proteomes" id="UP000051401">
    <property type="component" value="Unassembled WGS sequence"/>
</dbReference>
<evidence type="ECO:0000313" key="9">
    <source>
        <dbReference type="EMBL" id="QEW26955.1"/>
    </source>
</evidence>
<dbReference type="Pfam" id="PF24877">
    <property type="entry name" value="ILV_EDD_C"/>
    <property type="match status" value="1"/>
</dbReference>
<evidence type="ECO:0000256" key="1">
    <source>
        <dbReference type="ARBA" id="ARBA00006486"/>
    </source>
</evidence>
<name>A0A0T5PAE4_9RHOB</name>
<dbReference type="STRING" id="540747.SAMN04488031_101582"/>
<feature type="domain" description="Dihydroxy-acid/6-phosphogluconate dehydratase C-terminal" evidence="7">
    <location>
        <begin position="363"/>
        <end position="550"/>
    </location>
</feature>
<proteinExistence type="inferred from homology"/>
<evidence type="ECO:0000256" key="2">
    <source>
        <dbReference type="ARBA" id="ARBA00022723"/>
    </source>
</evidence>
<dbReference type="Gene3D" id="3.50.30.80">
    <property type="entry name" value="IlvD/EDD C-terminal domain-like"/>
    <property type="match status" value="1"/>
</dbReference>
<dbReference type="Proteomes" id="UP000325785">
    <property type="component" value="Chromosome"/>
</dbReference>
<dbReference type="GO" id="GO:0046872">
    <property type="term" value="F:metal ion binding"/>
    <property type="evidence" value="ECO:0007669"/>
    <property type="project" value="UniProtKB-KW"/>
</dbReference>
<evidence type="ECO:0000313" key="8">
    <source>
        <dbReference type="EMBL" id="KRS18214.1"/>
    </source>
</evidence>
<dbReference type="FunFam" id="3.50.30.80:FF:000001">
    <property type="entry name" value="Dihydroxy-acid dehydratase"/>
    <property type="match status" value="1"/>
</dbReference>
<dbReference type="InterPro" id="IPR000581">
    <property type="entry name" value="ILV_EDD_N"/>
</dbReference>
<dbReference type="KEGG" id="rid:RIdsm_02763"/>
<reference evidence="9 11" key="2">
    <citation type="submission" date="2018-08" db="EMBL/GenBank/DDBJ databases">
        <title>Genetic Globetrotter - A new plasmid hitch-hiking vast phylogenetic and geographic distances.</title>
        <authorList>
            <person name="Vollmers J."/>
            <person name="Petersen J."/>
        </authorList>
    </citation>
    <scope>NUCLEOTIDE SEQUENCE [LARGE SCALE GENOMIC DNA]</scope>
    <source>
        <strain evidence="9 11">DSM 26383</strain>
    </source>
</reference>
<protein>
    <submittedName>
        <fullName evidence="8 9">Dehydratase</fullName>
        <ecNumber evidence="9">4.2.1.9</ecNumber>
    </submittedName>
</protein>
<dbReference type="PATRIC" id="fig|540747.5.peg.4526"/>
<feature type="domain" description="Dihydroxy-acid/6-phosphogluconate dehydratase N-terminal" evidence="6">
    <location>
        <begin position="34"/>
        <end position="348"/>
    </location>
</feature>
<evidence type="ECO:0000256" key="3">
    <source>
        <dbReference type="ARBA" id="ARBA00023004"/>
    </source>
</evidence>
<dbReference type="RefSeq" id="WP_057815342.1">
    <property type="nucleotide sequence ID" value="NZ_CP031598.1"/>
</dbReference>
<keyword evidence="2" id="KW-0479">Metal-binding</keyword>
<evidence type="ECO:0000256" key="5">
    <source>
        <dbReference type="ARBA" id="ARBA00023239"/>
    </source>
</evidence>
<evidence type="ECO:0000313" key="10">
    <source>
        <dbReference type="Proteomes" id="UP000051401"/>
    </source>
</evidence>
<dbReference type="OrthoDB" id="9807077at2"/>
<comment type="similarity">
    <text evidence="1">Belongs to the IlvD/Edd family.</text>
</comment>
<dbReference type="PANTHER" id="PTHR43661:SF3">
    <property type="entry name" value="D-XYLONATE DEHYDRATASE YAGF-RELATED"/>
    <property type="match status" value="1"/>
</dbReference>
<organism evidence="8 10">
    <name type="scientific">Roseovarius indicus</name>
    <dbReference type="NCBI Taxonomy" id="540747"/>
    <lineage>
        <taxon>Bacteria</taxon>
        <taxon>Pseudomonadati</taxon>
        <taxon>Pseudomonadota</taxon>
        <taxon>Alphaproteobacteria</taxon>
        <taxon>Rhodobacterales</taxon>
        <taxon>Roseobacteraceae</taxon>
        <taxon>Roseovarius</taxon>
    </lineage>
</organism>
<dbReference type="SUPFAM" id="SSF143975">
    <property type="entry name" value="IlvD/EDD N-terminal domain-like"/>
    <property type="match status" value="1"/>
</dbReference>
<sequence length="565" mass="58553">MRKLRSNFEEGSTIWALRRAQWIALGIDEADMDKPKIAIINTSSELSSCFSHLDRVAEAVSEAVRAAGALPFVVKTTAPSDFIHCAGSSGSYILPSRDLVVNDIEVSVEGPQLDAMVCLASCDKTAPAQLMAAARLDIPTLLVIGGYQACGALNGETVDIEDVFESVGKLGSGELDISDIACMSRVAVAGPGVCAGMGTANSMHIMTEALGMALPGSAPVAAESERMYERARAAGARIVEMVWEDLRPSKILTPEAFENAAAVAMALSTSINVMRHMQAVAEEGQVPVDIYDVFAGLDGKVPVLCAIKPNGEGRIEQLDAAGGTQAIMSRLRGVLHEGAMGVDGQTLGARLDAFEAVESGDVATMAAPVSAGPSLMVLKGSLAPEGAIMKLGTGAYADLVFEGPARVYETQKAALDALEAGEIVEGDVVVLRGLGALGGPGVASASWFAAALAGSRLAGSVALVTDGQLSGLNRGIVVGQVMPEAASGGPLALVRDGDAIRIELAARAVDLLVAEDTLAARQKAATGPAFKMRDGWLGFYQQLVTPLSRGGVLRPGREVSEDRKR</sequence>
<dbReference type="InterPro" id="IPR037237">
    <property type="entry name" value="IlvD/EDD_N"/>
</dbReference>
<evidence type="ECO:0000259" key="7">
    <source>
        <dbReference type="Pfam" id="PF24877"/>
    </source>
</evidence>
<dbReference type="AlphaFoldDB" id="A0A0T5PAE4"/>
<accession>A0A0T5PAE4</accession>
<dbReference type="PROSITE" id="PS00886">
    <property type="entry name" value="ILVD_EDD_1"/>
    <property type="match status" value="1"/>
</dbReference>
<evidence type="ECO:0000259" key="6">
    <source>
        <dbReference type="Pfam" id="PF00920"/>
    </source>
</evidence>